<reference evidence="1" key="1">
    <citation type="journal article" date="2015" name="Nature">
        <title>Complex archaea that bridge the gap between prokaryotes and eukaryotes.</title>
        <authorList>
            <person name="Spang A."/>
            <person name="Saw J.H."/>
            <person name="Jorgensen S.L."/>
            <person name="Zaremba-Niedzwiedzka K."/>
            <person name="Martijn J."/>
            <person name="Lind A.E."/>
            <person name="van Eijk R."/>
            <person name="Schleper C."/>
            <person name="Guy L."/>
            <person name="Ettema T.J."/>
        </authorList>
    </citation>
    <scope>NUCLEOTIDE SEQUENCE</scope>
</reference>
<comment type="caution">
    <text evidence="1">The sequence shown here is derived from an EMBL/GenBank/DDBJ whole genome shotgun (WGS) entry which is preliminary data.</text>
</comment>
<accession>A0A0F9B3W5</accession>
<name>A0A0F9B3W5_9ZZZZ</name>
<organism evidence="1">
    <name type="scientific">marine sediment metagenome</name>
    <dbReference type="NCBI Taxonomy" id="412755"/>
    <lineage>
        <taxon>unclassified sequences</taxon>
        <taxon>metagenomes</taxon>
        <taxon>ecological metagenomes</taxon>
    </lineage>
</organism>
<dbReference type="AlphaFoldDB" id="A0A0F9B3W5"/>
<dbReference type="EMBL" id="LAZR01054107">
    <property type="protein sequence ID" value="KKK79266.1"/>
    <property type="molecule type" value="Genomic_DNA"/>
</dbReference>
<sequence length="54" mass="6189">MRSRAKSSELEKVLDGMIDKVVADLRRVNEIKDMLMGMPENERKEWAKTLGIIG</sequence>
<proteinExistence type="predicted"/>
<gene>
    <name evidence="1" type="ORF">LCGC14_2835210</name>
</gene>
<protein>
    <submittedName>
        <fullName evidence="1">Uncharacterized protein</fullName>
    </submittedName>
</protein>
<evidence type="ECO:0000313" key="1">
    <source>
        <dbReference type="EMBL" id="KKK79266.1"/>
    </source>
</evidence>